<keyword evidence="2" id="KW-1185">Reference proteome</keyword>
<comment type="caution">
    <text evidence="1">The sequence shown here is derived from an EMBL/GenBank/DDBJ whole genome shotgun (WGS) entry which is preliminary data.</text>
</comment>
<dbReference type="EMBL" id="BSFI01000007">
    <property type="protein sequence ID" value="GLK67682.1"/>
    <property type="molecule type" value="Genomic_DNA"/>
</dbReference>
<evidence type="ECO:0000313" key="2">
    <source>
        <dbReference type="Proteomes" id="UP001143372"/>
    </source>
</evidence>
<name>A0A9W6IZ34_9HYPH</name>
<evidence type="ECO:0000313" key="1">
    <source>
        <dbReference type="EMBL" id="GLK67682.1"/>
    </source>
</evidence>
<protein>
    <submittedName>
        <fullName evidence="1">Uncharacterized protein</fullName>
    </submittedName>
</protein>
<reference evidence="1" key="1">
    <citation type="journal article" date="2014" name="Int. J. Syst. Evol. Microbiol.">
        <title>Complete genome sequence of Corynebacterium casei LMG S-19264T (=DSM 44701T), isolated from a smear-ripened cheese.</title>
        <authorList>
            <consortium name="US DOE Joint Genome Institute (JGI-PGF)"/>
            <person name="Walter F."/>
            <person name="Albersmeier A."/>
            <person name="Kalinowski J."/>
            <person name="Ruckert C."/>
        </authorList>
    </citation>
    <scope>NUCLEOTIDE SEQUENCE</scope>
    <source>
        <strain evidence="1">VKM B-2347</strain>
    </source>
</reference>
<proteinExistence type="predicted"/>
<dbReference type="Proteomes" id="UP001143372">
    <property type="component" value="Unassembled WGS sequence"/>
</dbReference>
<sequence>MGMEIRTDRAEALAMNLFRRDHPERSWRPGLQDRSRAEAATFEERALYRSFAEAQLAKPLDYPAPAARRERFRFATA</sequence>
<organism evidence="1 2">
    <name type="scientific">Hansschlegelia plantiphila</name>
    <dbReference type="NCBI Taxonomy" id="374655"/>
    <lineage>
        <taxon>Bacteria</taxon>
        <taxon>Pseudomonadati</taxon>
        <taxon>Pseudomonadota</taxon>
        <taxon>Alphaproteobacteria</taxon>
        <taxon>Hyphomicrobiales</taxon>
        <taxon>Methylopilaceae</taxon>
        <taxon>Hansschlegelia</taxon>
    </lineage>
</organism>
<accession>A0A9W6IZ34</accession>
<dbReference type="AlphaFoldDB" id="A0A9W6IZ34"/>
<reference evidence="1" key="2">
    <citation type="submission" date="2023-01" db="EMBL/GenBank/DDBJ databases">
        <authorList>
            <person name="Sun Q."/>
            <person name="Evtushenko L."/>
        </authorList>
    </citation>
    <scope>NUCLEOTIDE SEQUENCE</scope>
    <source>
        <strain evidence="1">VKM B-2347</strain>
    </source>
</reference>
<gene>
    <name evidence="1" type="ORF">GCM10008179_13200</name>
</gene>